<dbReference type="SUPFAM" id="SSF53271">
    <property type="entry name" value="PRTase-like"/>
    <property type="match status" value="1"/>
</dbReference>
<dbReference type="EC" id="2.4.2.8" evidence="5"/>
<organism evidence="5 6">
    <name type="scientific">Dyella dinghuensis</name>
    <dbReference type="NCBI Taxonomy" id="1920169"/>
    <lineage>
        <taxon>Bacteria</taxon>
        <taxon>Pseudomonadati</taxon>
        <taxon>Pseudomonadota</taxon>
        <taxon>Gammaproteobacteria</taxon>
        <taxon>Lysobacterales</taxon>
        <taxon>Rhodanobacteraceae</taxon>
        <taxon>Dyella</taxon>
    </lineage>
</organism>
<dbReference type="InterPro" id="IPR029057">
    <property type="entry name" value="PRTase-like"/>
</dbReference>
<dbReference type="GO" id="GO:0004422">
    <property type="term" value="F:hypoxanthine phosphoribosyltransferase activity"/>
    <property type="evidence" value="ECO:0007669"/>
    <property type="project" value="TreeGrafter"/>
</dbReference>
<dbReference type="CDD" id="cd06223">
    <property type="entry name" value="PRTases_typeI"/>
    <property type="match status" value="1"/>
</dbReference>
<dbReference type="Pfam" id="PF00156">
    <property type="entry name" value="Pribosyltran"/>
    <property type="match status" value="1"/>
</dbReference>
<evidence type="ECO:0000313" key="5">
    <source>
        <dbReference type="EMBL" id="RUL66096.1"/>
    </source>
</evidence>
<dbReference type="PANTHER" id="PTHR43340">
    <property type="entry name" value="HYPOXANTHINE-GUANINE PHOSPHORIBOSYLTRANSFERASE"/>
    <property type="match status" value="1"/>
</dbReference>
<dbReference type="Proteomes" id="UP000267077">
    <property type="component" value="Unassembled WGS sequence"/>
</dbReference>
<protein>
    <submittedName>
        <fullName evidence="5">Hypoxanthine-guanine phosphoribosyltransferase</fullName>
        <ecNumber evidence="5">2.4.2.8</ecNumber>
    </submittedName>
</protein>
<keyword evidence="3" id="KW-0472">Membrane</keyword>
<keyword evidence="6" id="KW-1185">Reference proteome</keyword>
<dbReference type="OrthoDB" id="9802824at2"/>
<feature type="transmembrane region" description="Helical" evidence="3">
    <location>
        <begin position="44"/>
        <end position="64"/>
    </location>
</feature>
<dbReference type="GO" id="GO:0006178">
    <property type="term" value="P:guanine salvage"/>
    <property type="evidence" value="ECO:0007669"/>
    <property type="project" value="TreeGrafter"/>
</dbReference>
<evidence type="ECO:0000256" key="1">
    <source>
        <dbReference type="ARBA" id="ARBA00048811"/>
    </source>
</evidence>
<dbReference type="GO" id="GO:0000287">
    <property type="term" value="F:magnesium ion binding"/>
    <property type="evidence" value="ECO:0007669"/>
    <property type="project" value="TreeGrafter"/>
</dbReference>
<keyword evidence="5" id="KW-0328">Glycosyltransferase</keyword>
<comment type="catalytic activity">
    <reaction evidence="1">
        <text>GMP + diphosphate = guanine + 5-phospho-alpha-D-ribose 1-diphosphate</text>
        <dbReference type="Rhea" id="RHEA:25424"/>
        <dbReference type="ChEBI" id="CHEBI:16235"/>
        <dbReference type="ChEBI" id="CHEBI:33019"/>
        <dbReference type="ChEBI" id="CHEBI:58017"/>
        <dbReference type="ChEBI" id="CHEBI:58115"/>
        <dbReference type="EC" id="2.4.2.8"/>
    </reaction>
    <physiologicalReaction direction="right-to-left" evidence="1">
        <dbReference type="Rhea" id="RHEA:25426"/>
    </physiologicalReaction>
</comment>
<dbReference type="AlphaFoldDB" id="A0A3S0RUS7"/>
<evidence type="ECO:0000256" key="3">
    <source>
        <dbReference type="SAM" id="Phobius"/>
    </source>
</evidence>
<dbReference type="NCBIfam" id="NF006605">
    <property type="entry name" value="PRK09162.1"/>
    <property type="match status" value="1"/>
</dbReference>
<evidence type="ECO:0000259" key="4">
    <source>
        <dbReference type="Pfam" id="PF00156"/>
    </source>
</evidence>
<feature type="domain" description="Phosphoribosyltransferase" evidence="4">
    <location>
        <begin position="22"/>
        <end position="169"/>
    </location>
</feature>
<proteinExistence type="predicted"/>
<comment type="caution">
    <text evidence="5">The sequence shown here is derived from an EMBL/GenBank/DDBJ whole genome shotgun (WGS) entry which is preliminary data.</text>
</comment>
<accession>A0A3S0RUS7</accession>
<dbReference type="GO" id="GO:0032264">
    <property type="term" value="P:IMP salvage"/>
    <property type="evidence" value="ECO:0007669"/>
    <property type="project" value="TreeGrafter"/>
</dbReference>
<dbReference type="RefSeq" id="WP_126672722.1">
    <property type="nucleotide sequence ID" value="NZ_RYZR01000003.1"/>
</dbReference>
<dbReference type="Gene3D" id="3.40.50.2020">
    <property type="match status" value="1"/>
</dbReference>
<keyword evidence="3" id="KW-1133">Transmembrane helix</keyword>
<dbReference type="PANTHER" id="PTHR43340:SF1">
    <property type="entry name" value="HYPOXANTHINE PHOSPHORIBOSYLTRANSFERASE"/>
    <property type="match status" value="1"/>
</dbReference>
<dbReference type="GO" id="GO:0046100">
    <property type="term" value="P:hypoxanthine metabolic process"/>
    <property type="evidence" value="ECO:0007669"/>
    <property type="project" value="TreeGrafter"/>
</dbReference>
<keyword evidence="3" id="KW-0812">Transmembrane</keyword>
<evidence type="ECO:0000256" key="2">
    <source>
        <dbReference type="ARBA" id="ARBA00049402"/>
    </source>
</evidence>
<dbReference type="GO" id="GO:0052657">
    <property type="term" value="F:guanine phosphoribosyltransferase activity"/>
    <property type="evidence" value="ECO:0007669"/>
    <property type="project" value="RHEA"/>
</dbReference>
<dbReference type="EMBL" id="RYZR01000003">
    <property type="protein sequence ID" value="RUL66096.1"/>
    <property type="molecule type" value="Genomic_DNA"/>
</dbReference>
<sequence>MSQSPPSLTDALLRSDKLFDREQLDTVIADMGRAIDATLDGERAVFLTVMNGALVFGGLLALTIRTDMEFDYVHATRYRGKTSGSDLHWLREPVVSLQDRTVLLVDDILDEGHTLKAVRDDCLQRGAKRVLVVTLCCKQHDRVAEGIISDFNGVELPDRYVFGFGMDYYEQGRNLPAIYALKE</sequence>
<gene>
    <name evidence="5" type="ORF">EKH79_05215</name>
</gene>
<comment type="catalytic activity">
    <reaction evidence="2">
        <text>IMP + diphosphate = hypoxanthine + 5-phospho-alpha-D-ribose 1-diphosphate</text>
        <dbReference type="Rhea" id="RHEA:17973"/>
        <dbReference type="ChEBI" id="CHEBI:17368"/>
        <dbReference type="ChEBI" id="CHEBI:33019"/>
        <dbReference type="ChEBI" id="CHEBI:58017"/>
        <dbReference type="ChEBI" id="CHEBI:58053"/>
        <dbReference type="EC" id="2.4.2.8"/>
    </reaction>
    <physiologicalReaction direction="right-to-left" evidence="2">
        <dbReference type="Rhea" id="RHEA:17975"/>
    </physiologicalReaction>
</comment>
<name>A0A3S0RUS7_9GAMM</name>
<keyword evidence="5" id="KW-0808">Transferase</keyword>
<dbReference type="GO" id="GO:0032263">
    <property type="term" value="P:GMP salvage"/>
    <property type="evidence" value="ECO:0007669"/>
    <property type="project" value="TreeGrafter"/>
</dbReference>
<dbReference type="InterPro" id="IPR050408">
    <property type="entry name" value="HGPRT"/>
</dbReference>
<dbReference type="InterPro" id="IPR000836">
    <property type="entry name" value="PRTase_dom"/>
</dbReference>
<reference evidence="5 6" key="1">
    <citation type="submission" date="2018-12" db="EMBL/GenBank/DDBJ databases">
        <title>Dyella dinghuensis sp. nov. DHOA06 and Dyella choica sp. nov. 4M-K27, isolated from forest soil.</title>
        <authorList>
            <person name="Qiu L.-H."/>
            <person name="Gao Z.-H."/>
        </authorList>
    </citation>
    <scope>NUCLEOTIDE SEQUENCE [LARGE SCALE GENOMIC DNA]</scope>
    <source>
        <strain evidence="5 6">DHOA06</strain>
    </source>
</reference>
<dbReference type="GO" id="GO:0005829">
    <property type="term" value="C:cytosol"/>
    <property type="evidence" value="ECO:0007669"/>
    <property type="project" value="TreeGrafter"/>
</dbReference>
<evidence type="ECO:0000313" key="6">
    <source>
        <dbReference type="Proteomes" id="UP000267077"/>
    </source>
</evidence>